<evidence type="ECO:0000256" key="8">
    <source>
        <dbReference type="SAM" id="MobiDB-lite"/>
    </source>
</evidence>
<dbReference type="AlphaFoldDB" id="A0AA38ZG09"/>
<evidence type="ECO:0000256" key="6">
    <source>
        <dbReference type="ARBA" id="ARBA00023242"/>
    </source>
</evidence>
<keyword evidence="3 7" id="KW-0863">Zinc-finger</keyword>
<dbReference type="GO" id="GO:0008270">
    <property type="term" value="F:zinc ion binding"/>
    <property type="evidence" value="ECO:0007669"/>
    <property type="project" value="UniProtKB-KW"/>
</dbReference>
<dbReference type="PANTHER" id="PTHR23238">
    <property type="entry name" value="RNA BINDING PROTEIN"/>
    <property type="match status" value="1"/>
</dbReference>
<dbReference type="GO" id="GO:0005634">
    <property type="term" value="C:nucleus"/>
    <property type="evidence" value="ECO:0007669"/>
    <property type="project" value="UniProtKB-SubCell"/>
</dbReference>
<dbReference type="GO" id="GO:0006355">
    <property type="term" value="P:regulation of DNA-templated transcription"/>
    <property type="evidence" value="ECO:0007669"/>
    <property type="project" value="InterPro"/>
</dbReference>
<protein>
    <recommendedName>
        <fullName evidence="9">RanBP2-type domain-containing protein</fullName>
    </recommendedName>
</protein>
<reference evidence="10 11" key="1">
    <citation type="journal article" date="2023" name="BMC Biotechnol.">
        <title>Vitis rotundifolia cv Carlos genome sequencing.</title>
        <authorList>
            <person name="Huff M."/>
            <person name="Hulse-Kemp A."/>
            <person name="Scheffler B."/>
            <person name="Youngblood R."/>
            <person name="Simpson S."/>
            <person name="Babiker E."/>
            <person name="Staton M."/>
        </authorList>
    </citation>
    <scope>NUCLEOTIDE SEQUENCE [LARGE SCALE GENOMIC DNA]</scope>
    <source>
        <tissue evidence="10">Leaf</tissue>
    </source>
</reference>
<evidence type="ECO:0000256" key="1">
    <source>
        <dbReference type="ARBA" id="ARBA00004123"/>
    </source>
</evidence>
<keyword evidence="2" id="KW-0479">Metal-binding</keyword>
<dbReference type="Proteomes" id="UP001168098">
    <property type="component" value="Unassembled WGS sequence"/>
</dbReference>
<proteinExistence type="predicted"/>
<dbReference type="Gene3D" id="4.10.1060.10">
    <property type="entry name" value="Zinc finger, RanBP2-type"/>
    <property type="match status" value="1"/>
</dbReference>
<keyword evidence="11" id="KW-1185">Reference proteome</keyword>
<feature type="region of interest" description="Disordered" evidence="8">
    <location>
        <begin position="137"/>
        <end position="230"/>
    </location>
</feature>
<evidence type="ECO:0000256" key="7">
    <source>
        <dbReference type="PROSITE-ProRule" id="PRU00322"/>
    </source>
</evidence>
<keyword evidence="5" id="KW-0694">RNA-binding</keyword>
<evidence type="ECO:0000256" key="5">
    <source>
        <dbReference type="ARBA" id="ARBA00022884"/>
    </source>
</evidence>
<comment type="caution">
    <text evidence="10">The sequence shown here is derived from an EMBL/GenBank/DDBJ whole genome shotgun (WGS) entry which is preliminary data.</text>
</comment>
<feature type="compositionally biased region" description="Pro residues" evidence="8">
    <location>
        <begin position="377"/>
        <end position="386"/>
    </location>
</feature>
<organism evidence="10 11">
    <name type="scientific">Vitis rotundifolia</name>
    <name type="common">Muscadine grape</name>
    <dbReference type="NCBI Taxonomy" id="103349"/>
    <lineage>
        <taxon>Eukaryota</taxon>
        <taxon>Viridiplantae</taxon>
        <taxon>Streptophyta</taxon>
        <taxon>Embryophyta</taxon>
        <taxon>Tracheophyta</taxon>
        <taxon>Spermatophyta</taxon>
        <taxon>Magnoliopsida</taxon>
        <taxon>eudicotyledons</taxon>
        <taxon>Gunneridae</taxon>
        <taxon>Pentapetalae</taxon>
        <taxon>rosids</taxon>
        <taxon>Vitales</taxon>
        <taxon>Vitaceae</taxon>
        <taxon>Viteae</taxon>
        <taxon>Vitis</taxon>
    </lineage>
</organism>
<feature type="region of interest" description="Disordered" evidence="8">
    <location>
        <begin position="1"/>
        <end position="41"/>
    </location>
</feature>
<evidence type="ECO:0000259" key="9">
    <source>
        <dbReference type="PROSITE" id="PS50199"/>
    </source>
</evidence>
<dbReference type="GO" id="GO:0003723">
    <property type="term" value="F:RNA binding"/>
    <property type="evidence" value="ECO:0007669"/>
    <property type="project" value="UniProtKB-KW"/>
</dbReference>
<evidence type="ECO:0000256" key="4">
    <source>
        <dbReference type="ARBA" id="ARBA00022833"/>
    </source>
</evidence>
<dbReference type="InterPro" id="IPR034870">
    <property type="entry name" value="TET_fam"/>
</dbReference>
<dbReference type="FunFam" id="4.10.1060.10:FF:000017">
    <property type="entry name" value="FUS RNA-binding protein"/>
    <property type="match status" value="1"/>
</dbReference>
<keyword evidence="4" id="KW-0862">Zinc</keyword>
<gene>
    <name evidence="10" type="ORF">PVL29_014201</name>
</gene>
<feature type="domain" description="RanBP2-type" evidence="9">
    <location>
        <begin position="225"/>
        <end position="256"/>
    </location>
</feature>
<feature type="compositionally biased region" description="Gly residues" evidence="8">
    <location>
        <begin position="189"/>
        <end position="208"/>
    </location>
</feature>
<dbReference type="SUPFAM" id="SSF90209">
    <property type="entry name" value="Ran binding protein zinc finger-like"/>
    <property type="match status" value="1"/>
</dbReference>
<feature type="region of interest" description="Disordered" evidence="8">
    <location>
        <begin position="254"/>
        <end position="436"/>
    </location>
</feature>
<dbReference type="SMART" id="SM00547">
    <property type="entry name" value="ZnF_RBZ"/>
    <property type="match status" value="1"/>
</dbReference>
<evidence type="ECO:0000256" key="3">
    <source>
        <dbReference type="ARBA" id="ARBA00022771"/>
    </source>
</evidence>
<dbReference type="EMBL" id="JARBHA010000011">
    <property type="protein sequence ID" value="KAJ9688395.1"/>
    <property type="molecule type" value="Genomic_DNA"/>
</dbReference>
<dbReference type="InterPro" id="IPR001876">
    <property type="entry name" value="Znf_RanBP2"/>
</dbReference>
<sequence>MGSRDKDQTAPHQPLLSSLVIRPSDSSGGGTGGSDYEPGELRREAPHYSRSDRFGDGPALMLPGTRIWVLRKACWCECGFWEMVWVNLFWFEGKRVCGKCSCEISYMCELIGCCITKNKRIPLALLVTMETPNDGYRIRAGSSSPVRRRNPDHRYNSEFDNSGGLQRSRGFGSERDPGRYRNHSPPYGRGRGGGRSFGRGLDGPGFGPGPIRSEGIRNNPNVRPREGDWVCPDPLCGNLNFARREQCNNCNRYRDGPGGSPRRGFPGPPPPHPPPRRFSGPPMDRSPGRTMNGYRSPPRGWARDGPREFGGGAPSHRRHDGRFPDHNMRRDRLDYPEDDYRERNKFDRPAPPDWGHRDRGRDSFFNNERKGYERRPPSPPPPPLPPRGRWGRDVRARSRSPVRGGPPLKDYRRDMYMGRGRDDRHGIRRDRFGEPY</sequence>
<dbReference type="PROSITE" id="PS50199">
    <property type="entry name" value="ZF_RANBP2_2"/>
    <property type="match status" value="1"/>
</dbReference>
<accession>A0AA38ZG09</accession>
<dbReference type="InterPro" id="IPR036443">
    <property type="entry name" value="Znf_RanBP2_sf"/>
</dbReference>
<evidence type="ECO:0000313" key="11">
    <source>
        <dbReference type="Proteomes" id="UP001168098"/>
    </source>
</evidence>
<comment type="subcellular location">
    <subcellularLocation>
        <location evidence="1">Nucleus</location>
    </subcellularLocation>
</comment>
<dbReference type="PROSITE" id="PS01358">
    <property type="entry name" value="ZF_RANBP2_1"/>
    <property type="match status" value="1"/>
</dbReference>
<evidence type="ECO:0000313" key="10">
    <source>
        <dbReference type="EMBL" id="KAJ9688395.1"/>
    </source>
</evidence>
<name>A0AA38ZG09_VITRO</name>
<evidence type="ECO:0000256" key="2">
    <source>
        <dbReference type="ARBA" id="ARBA00022723"/>
    </source>
</evidence>
<feature type="compositionally biased region" description="Basic and acidic residues" evidence="8">
    <location>
        <begin position="409"/>
        <end position="436"/>
    </location>
</feature>
<feature type="compositionally biased region" description="Basic and acidic residues" evidence="8">
    <location>
        <begin position="321"/>
        <end position="376"/>
    </location>
</feature>
<keyword evidence="6" id="KW-0539">Nucleus</keyword>